<proteinExistence type="predicted"/>
<gene>
    <name evidence="2" type="ORF">DFH08DRAFT_988980</name>
</gene>
<evidence type="ECO:0000313" key="2">
    <source>
        <dbReference type="EMBL" id="KAJ7302570.1"/>
    </source>
</evidence>
<protein>
    <submittedName>
        <fullName evidence="2">Uncharacterized protein</fullName>
    </submittedName>
</protein>
<dbReference type="AlphaFoldDB" id="A0AAD6Z0E8"/>
<feature type="compositionally biased region" description="Basic residues" evidence="1">
    <location>
        <begin position="1"/>
        <end position="16"/>
    </location>
</feature>
<comment type="caution">
    <text evidence="2">The sequence shown here is derived from an EMBL/GenBank/DDBJ whole genome shotgun (WGS) entry which is preliminary data.</text>
</comment>
<feature type="compositionally biased region" description="Gly residues" evidence="1">
    <location>
        <begin position="69"/>
        <end position="83"/>
    </location>
</feature>
<keyword evidence="3" id="KW-1185">Reference proteome</keyword>
<dbReference type="Proteomes" id="UP001218218">
    <property type="component" value="Unassembled WGS sequence"/>
</dbReference>
<accession>A0AAD6Z0E8</accession>
<evidence type="ECO:0000256" key="1">
    <source>
        <dbReference type="SAM" id="MobiDB-lite"/>
    </source>
</evidence>
<feature type="region of interest" description="Disordered" evidence="1">
    <location>
        <begin position="1"/>
        <end position="96"/>
    </location>
</feature>
<reference evidence="2" key="1">
    <citation type="submission" date="2023-03" db="EMBL/GenBank/DDBJ databases">
        <title>Massive genome expansion in bonnet fungi (Mycena s.s.) driven by repeated elements and novel gene families across ecological guilds.</title>
        <authorList>
            <consortium name="Lawrence Berkeley National Laboratory"/>
            <person name="Harder C.B."/>
            <person name="Miyauchi S."/>
            <person name="Viragh M."/>
            <person name="Kuo A."/>
            <person name="Thoen E."/>
            <person name="Andreopoulos B."/>
            <person name="Lu D."/>
            <person name="Skrede I."/>
            <person name="Drula E."/>
            <person name="Henrissat B."/>
            <person name="Morin E."/>
            <person name="Kohler A."/>
            <person name="Barry K."/>
            <person name="LaButti K."/>
            <person name="Morin E."/>
            <person name="Salamov A."/>
            <person name="Lipzen A."/>
            <person name="Mereny Z."/>
            <person name="Hegedus B."/>
            <person name="Baldrian P."/>
            <person name="Stursova M."/>
            <person name="Weitz H."/>
            <person name="Taylor A."/>
            <person name="Grigoriev I.V."/>
            <person name="Nagy L.G."/>
            <person name="Martin F."/>
            <person name="Kauserud H."/>
        </authorList>
    </citation>
    <scope>NUCLEOTIDE SEQUENCE</scope>
    <source>
        <strain evidence="2">CBHHK002</strain>
    </source>
</reference>
<dbReference type="EMBL" id="JARIHO010000114">
    <property type="protein sequence ID" value="KAJ7302570.1"/>
    <property type="molecule type" value="Genomic_DNA"/>
</dbReference>
<organism evidence="2 3">
    <name type="scientific">Mycena albidolilacea</name>
    <dbReference type="NCBI Taxonomy" id="1033008"/>
    <lineage>
        <taxon>Eukaryota</taxon>
        <taxon>Fungi</taxon>
        <taxon>Dikarya</taxon>
        <taxon>Basidiomycota</taxon>
        <taxon>Agaricomycotina</taxon>
        <taxon>Agaricomycetes</taxon>
        <taxon>Agaricomycetidae</taxon>
        <taxon>Agaricales</taxon>
        <taxon>Marasmiineae</taxon>
        <taxon>Mycenaceae</taxon>
        <taxon>Mycena</taxon>
    </lineage>
</organism>
<sequence>MRKQGILRRNGQRARRRGEGVAMWSQTACGGRRLRSDSGGAAMGGNSKTGNSKTAATALSSEAERNGHGRGPGAEGAGVGQRGRGSAARSGVETGRSTAALVGVHRKQEVMPGHSHLIRAFYSRSVAGTNFPVRLRENGRLFAEWKMFGMSVKGIYQTGECWRRRVDYWVLGNTIARKRRYEAEKKCNAQQLWEHAVWPASTCSAAT</sequence>
<feature type="compositionally biased region" description="Polar residues" evidence="1">
    <location>
        <begin position="46"/>
        <end position="60"/>
    </location>
</feature>
<name>A0AAD6Z0E8_9AGAR</name>
<evidence type="ECO:0000313" key="3">
    <source>
        <dbReference type="Proteomes" id="UP001218218"/>
    </source>
</evidence>